<evidence type="ECO:0000259" key="1">
    <source>
        <dbReference type="PROSITE" id="PS50943"/>
    </source>
</evidence>
<dbReference type="SMART" id="SM00530">
    <property type="entry name" value="HTH_XRE"/>
    <property type="match status" value="1"/>
</dbReference>
<proteinExistence type="predicted"/>
<dbReference type="RefSeq" id="WP_018598268.1">
    <property type="nucleotide sequence ID" value="NZ_AP031439.1"/>
</dbReference>
<dbReference type="GO" id="GO:0003677">
    <property type="term" value="F:DNA binding"/>
    <property type="evidence" value="ECO:0007669"/>
    <property type="project" value="InterPro"/>
</dbReference>
<gene>
    <name evidence="2" type="ORF">E5259_08480</name>
</gene>
<evidence type="ECO:0000313" key="2">
    <source>
        <dbReference type="EMBL" id="QMW77623.1"/>
    </source>
</evidence>
<name>A0A7G5MSN0_9FIRM</name>
<dbReference type="GeneID" id="75055680"/>
<dbReference type="SUPFAM" id="SSF47413">
    <property type="entry name" value="lambda repressor-like DNA-binding domains"/>
    <property type="match status" value="1"/>
</dbReference>
<dbReference type="Proteomes" id="UP000515789">
    <property type="component" value="Chromosome"/>
</dbReference>
<dbReference type="Pfam" id="PF01381">
    <property type="entry name" value="HTH_3"/>
    <property type="match status" value="1"/>
</dbReference>
<protein>
    <submittedName>
        <fullName evidence="2">XRE family transcriptional regulator</fullName>
    </submittedName>
</protein>
<evidence type="ECO:0000313" key="3">
    <source>
        <dbReference type="Proteomes" id="UP000515789"/>
    </source>
</evidence>
<dbReference type="InterPro" id="IPR001387">
    <property type="entry name" value="Cro/C1-type_HTH"/>
</dbReference>
<dbReference type="Gene3D" id="1.10.260.40">
    <property type="entry name" value="lambda repressor-like DNA-binding domains"/>
    <property type="match status" value="1"/>
</dbReference>
<feature type="domain" description="HTH cro/C1-type" evidence="1">
    <location>
        <begin position="7"/>
        <end position="62"/>
    </location>
</feature>
<dbReference type="InterPro" id="IPR010982">
    <property type="entry name" value="Lambda_DNA-bd_dom_sf"/>
</dbReference>
<reference evidence="2 3" key="1">
    <citation type="submission" date="2019-04" db="EMBL/GenBank/DDBJ databases">
        <authorList>
            <person name="Schori C."/>
            <person name="Ahrens C."/>
        </authorList>
    </citation>
    <scope>NUCLEOTIDE SEQUENCE [LARGE SCALE GENOMIC DNA]</scope>
    <source>
        <strain evidence="2 3">DSM 2950</strain>
    </source>
</reference>
<dbReference type="AlphaFoldDB" id="A0A7G5MSN0"/>
<dbReference type="EMBL" id="CP039126">
    <property type="protein sequence ID" value="QMW77623.1"/>
    <property type="molecule type" value="Genomic_DNA"/>
</dbReference>
<sequence>MEKAKILEHLIKEQGYSLKAFAEKCGMPYTTLYGILKKGVGRASVDNVIQICQNLGITVEELEEMATGEKQKYEPSYDDVERLIARNGKQMSKEQKLRLIQLLSEIIE</sequence>
<organism evidence="2 3">
    <name type="scientific">Blautia producta</name>
    <dbReference type="NCBI Taxonomy" id="33035"/>
    <lineage>
        <taxon>Bacteria</taxon>
        <taxon>Bacillati</taxon>
        <taxon>Bacillota</taxon>
        <taxon>Clostridia</taxon>
        <taxon>Lachnospirales</taxon>
        <taxon>Lachnospiraceae</taxon>
        <taxon>Blautia</taxon>
    </lineage>
</organism>
<dbReference type="PROSITE" id="PS50943">
    <property type="entry name" value="HTH_CROC1"/>
    <property type="match status" value="1"/>
</dbReference>
<accession>A0A7G5MSN0</accession>